<accession>A0A5Y3XF22</accession>
<organism evidence="1">
    <name type="scientific">Salmonella enterica subsp. salamae</name>
    <dbReference type="NCBI Taxonomy" id="59202"/>
    <lineage>
        <taxon>Bacteria</taxon>
        <taxon>Pseudomonadati</taxon>
        <taxon>Pseudomonadota</taxon>
        <taxon>Gammaproteobacteria</taxon>
        <taxon>Enterobacterales</taxon>
        <taxon>Enterobacteriaceae</taxon>
        <taxon>Salmonella</taxon>
    </lineage>
</organism>
<dbReference type="EMBL" id="AAIYKG010000025">
    <property type="protein sequence ID" value="ECJ4507884.1"/>
    <property type="molecule type" value="Genomic_DNA"/>
</dbReference>
<sequence length="66" mass="7003">MKELSEQAIQFVSGAGVADDEQKIAGMIDSIVNGITGLFGFKFGFKDIFCSISGLISSIVDTVNNK</sequence>
<dbReference type="AlphaFoldDB" id="A0A5Y3XF22"/>
<gene>
    <name evidence="1" type="ORF">DNU24_19855</name>
</gene>
<proteinExistence type="predicted"/>
<evidence type="ECO:0000313" key="1">
    <source>
        <dbReference type="EMBL" id="ECJ4507884.1"/>
    </source>
</evidence>
<name>A0A5Y3XF22_SALER</name>
<reference evidence="1" key="1">
    <citation type="submission" date="2018-06" db="EMBL/GenBank/DDBJ databases">
        <authorList>
            <person name="Ashton P.M."/>
            <person name="Dallman T."/>
            <person name="Nair S."/>
            <person name="De Pinna E."/>
            <person name="Peters T."/>
            <person name="Grant K."/>
        </authorList>
    </citation>
    <scope>NUCLEOTIDE SEQUENCE [LARGE SCALE GENOMIC DNA]</scope>
    <source>
        <strain evidence="1">318584</strain>
    </source>
</reference>
<dbReference type="Proteomes" id="UP000839747">
    <property type="component" value="Unassembled WGS sequence"/>
</dbReference>
<comment type="caution">
    <text evidence="1">The sequence shown here is derived from an EMBL/GenBank/DDBJ whole genome shotgun (WGS) entry which is preliminary data.</text>
</comment>
<protein>
    <submittedName>
        <fullName evidence="1">Uncharacterized protein</fullName>
    </submittedName>
</protein>